<evidence type="ECO:0000256" key="1">
    <source>
        <dbReference type="SAM" id="MobiDB-lite"/>
    </source>
</evidence>
<dbReference type="HOGENOM" id="CLU_1644977_0_0_1"/>
<keyword evidence="3" id="KW-1185">Reference proteome</keyword>
<dbReference type="EMBL" id="JNVN01001695">
    <property type="protein sequence ID" value="KHJ32980.1"/>
    <property type="molecule type" value="Genomic_DNA"/>
</dbReference>
<proteinExistence type="predicted"/>
<feature type="compositionally biased region" description="Low complexity" evidence="1">
    <location>
        <begin position="47"/>
        <end position="61"/>
    </location>
</feature>
<dbReference type="Proteomes" id="UP000030854">
    <property type="component" value="Unassembled WGS sequence"/>
</dbReference>
<feature type="compositionally biased region" description="Polar residues" evidence="1">
    <location>
        <begin position="26"/>
        <end position="40"/>
    </location>
</feature>
<accession>A0A0B1P6J6</accession>
<protein>
    <submittedName>
        <fullName evidence="2">Uncharacterized protein</fullName>
    </submittedName>
</protein>
<evidence type="ECO:0000313" key="2">
    <source>
        <dbReference type="EMBL" id="KHJ32980.1"/>
    </source>
</evidence>
<reference evidence="2 3" key="1">
    <citation type="journal article" date="2014" name="BMC Genomics">
        <title>Adaptive genomic structural variation in the grape powdery mildew pathogen, Erysiphe necator.</title>
        <authorList>
            <person name="Jones L."/>
            <person name="Riaz S."/>
            <person name="Morales-Cruz A."/>
            <person name="Amrine K.C."/>
            <person name="McGuire B."/>
            <person name="Gubler W.D."/>
            <person name="Walker M.A."/>
            <person name="Cantu D."/>
        </authorList>
    </citation>
    <scope>NUCLEOTIDE SEQUENCE [LARGE SCALE GENOMIC DNA]</scope>
    <source>
        <strain evidence="3">c</strain>
    </source>
</reference>
<comment type="caution">
    <text evidence="2">The sequence shown here is derived from an EMBL/GenBank/DDBJ whole genome shotgun (WGS) entry which is preliminary data.</text>
</comment>
<feature type="region of interest" description="Disordered" evidence="1">
    <location>
        <begin position="24"/>
        <end position="105"/>
    </location>
</feature>
<gene>
    <name evidence="2" type="ORF">EV44_g1001</name>
</gene>
<evidence type="ECO:0000313" key="3">
    <source>
        <dbReference type="Proteomes" id="UP000030854"/>
    </source>
</evidence>
<organism evidence="2 3">
    <name type="scientific">Uncinula necator</name>
    <name type="common">Grape powdery mildew</name>
    <dbReference type="NCBI Taxonomy" id="52586"/>
    <lineage>
        <taxon>Eukaryota</taxon>
        <taxon>Fungi</taxon>
        <taxon>Dikarya</taxon>
        <taxon>Ascomycota</taxon>
        <taxon>Pezizomycotina</taxon>
        <taxon>Leotiomycetes</taxon>
        <taxon>Erysiphales</taxon>
        <taxon>Erysiphaceae</taxon>
        <taxon>Erysiphe</taxon>
    </lineage>
</organism>
<dbReference type="AlphaFoldDB" id="A0A0B1P6J6"/>
<name>A0A0B1P6J6_UNCNE</name>
<sequence length="161" mass="17934">MLESFNKQKTSSYWAIENPLSAELIQDSSSAQPPQNNQTSHRFERGLSSSSENQLNSSLLNVPIAHDASRMQRELAPPPVVPKISSHQNSLHQTEPPILPRQVFNEPPNIKTSRIENQELIEAPTELRELKSSSVPIISDANWPQKSNDKTIVTSCVISLS</sequence>